<dbReference type="AlphaFoldDB" id="A0A8C6U8H5"/>
<accession>A0A8C6U8H5</accession>
<keyword evidence="2 4" id="KW-0863">Zinc-finger</keyword>
<dbReference type="GO" id="GO:0005737">
    <property type="term" value="C:cytoplasm"/>
    <property type="evidence" value="ECO:0007669"/>
    <property type="project" value="UniProtKB-ARBA"/>
</dbReference>
<dbReference type="InterPro" id="IPR013320">
    <property type="entry name" value="ConA-like_dom_sf"/>
</dbReference>
<dbReference type="PROSITE" id="PS50188">
    <property type="entry name" value="B302_SPRY"/>
    <property type="match status" value="1"/>
</dbReference>
<dbReference type="Pfam" id="PF00643">
    <property type="entry name" value="zf-B_box"/>
    <property type="match status" value="1"/>
</dbReference>
<evidence type="ECO:0000313" key="8">
    <source>
        <dbReference type="Ensembl" id="ENSNMLP00000030750.1"/>
    </source>
</evidence>
<reference evidence="8" key="1">
    <citation type="submission" date="2025-08" db="UniProtKB">
        <authorList>
            <consortium name="Ensembl"/>
        </authorList>
    </citation>
    <scope>IDENTIFICATION</scope>
</reference>
<evidence type="ECO:0000256" key="3">
    <source>
        <dbReference type="ARBA" id="ARBA00022833"/>
    </source>
</evidence>
<name>A0A8C6U8H5_9GOBI</name>
<dbReference type="Proteomes" id="UP000694523">
    <property type="component" value="Unplaced"/>
</dbReference>
<keyword evidence="1" id="KW-0479">Metal-binding</keyword>
<dbReference type="GO" id="GO:0008270">
    <property type="term" value="F:zinc ion binding"/>
    <property type="evidence" value="ECO:0007669"/>
    <property type="project" value="UniProtKB-KW"/>
</dbReference>
<dbReference type="Ensembl" id="ENSNMLT00000034284.1">
    <property type="protein sequence ID" value="ENSNMLP00000030750.1"/>
    <property type="gene ID" value="ENSNMLG00000019380.1"/>
</dbReference>
<dbReference type="InterPro" id="IPR043136">
    <property type="entry name" value="B30.2/SPRY_sf"/>
</dbReference>
<evidence type="ECO:0000256" key="5">
    <source>
        <dbReference type="SAM" id="MobiDB-lite"/>
    </source>
</evidence>
<feature type="region of interest" description="Disordered" evidence="5">
    <location>
        <begin position="261"/>
        <end position="280"/>
    </location>
</feature>
<dbReference type="SMART" id="SM00589">
    <property type="entry name" value="PRY"/>
    <property type="match status" value="1"/>
</dbReference>
<sequence>MEKLRTNSLKQREPSFAPPDLPVYVDVLPGEGPQPGCIYPQLPIPVAPKMCPQHNQPLDLFCHEDKECVCALCRQYGHTGHHVVRPGEERKHKQEELVQMQLEVQRRVQITDRTLKEIPHIAQQQKALVQALQSESTDLFSDLIKTVNVTGNQIGEVLGAHEASLGTRVEGSIQRLEQEVARLHWRSEELSRLADMQDHICFLKNFHLLEPLGQTDAEPGLQHQETVVATVRSTLKELQVSIENQCKASIAKIQALVNDEAPTAETSHTPAPTRTDATPQARIQDSVYEPVRPGHVAPMAPQVEASAPPPLPRPYVAPVAAARPVNYEPKTRDEMIKFHFVPTLDPNTAYRHVQLSDGGRKATLKAESMNYPEHPERFHFWRQVLCREPLGGSPYYWEVEWTGTKVTIGVSYKEMNRESSDDTSRLGHNPHSWSLYWSGTGFSFWHNNQEKLLGSPKSKRVGVYLDQHAGVLAFYRVSNNQFFSTDR</sequence>
<keyword evidence="9" id="KW-1185">Reference proteome</keyword>
<feature type="domain" description="B30.2/SPRY" evidence="7">
    <location>
        <begin position="322"/>
        <end position="487"/>
    </location>
</feature>
<evidence type="ECO:0000256" key="4">
    <source>
        <dbReference type="PROSITE-ProRule" id="PRU00024"/>
    </source>
</evidence>
<dbReference type="CDD" id="cd19769">
    <property type="entry name" value="Bbox2_TRIM16-like"/>
    <property type="match status" value="1"/>
</dbReference>
<evidence type="ECO:0000259" key="6">
    <source>
        <dbReference type="PROSITE" id="PS50119"/>
    </source>
</evidence>
<dbReference type="PRINTS" id="PR01407">
    <property type="entry name" value="BUTYPHLNCDUF"/>
</dbReference>
<feature type="compositionally biased region" description="Polar residues" evidence="5">
    <location>
        <begin position="264"/>
        <end position="280"/>
    </location>
</feature>
<dbReference type="InterPro" id="IPR001870">
    <property type="entry name" value="B30.2/SPRY"/>
</dbReference>
<feature type="domain" description="B box-type" evidence="6">
    <location>
        <begin position="46"/>
        <end position="86"/>
    </location>
</feature>
<keyword evidence="3" id="KW-0862">Zinc</keyword>
<evidence type="ECO:0000256" key="2">
    <source>
        <dbReference type="ARBA" id="ARBA00022771"/>
    </source>
</evidence>
<dbReference type="PANTHER" id="PTHR25465:SF14">
    <property type="entry name" value="E3 UBIQUITIN-PROTEIN LIGASE TRIM65"/>
    <property type="match status" value="1"/>
</dbReference>
<evidence type="ECO:0000256" key="1">
    <source>
        <dbReference type="ARBA" id="ARBA00022723"/>
    </source>
</evidence>
<dbReference type="Pfam" id="PF00622">
    <property type="entry name" value="SPRY"/>
    <property type="match status" value="1"/>
</dbReference>
<dbReference type="InterPro" id="IPR003879">
    <property type="entry name" value="Butyrophylin_SPRY"/>
</dbReference>
<dbReference type="InterPro" id="IPR000315">
    <property type="entry name" value="Znf_B-box"/>
</dbReference>
<dbReference type="PANTHER" id="PTHR25465">
    <property type="entry name" value="B-BOX DOMAIN CONTAINING"/>
    <property type="match status" value="1"/>
</dbReference>
<protein>
    <submittedName>
        <fullName evidence="8">Uncharacterized protein</fullName>
    </submittedName>
</protein>
<evidence type="ECO:0000313" key="9">
    <source>
        <dbReference type="Proteomes" id="UP000694523"/>
    </source>
</evidence>
<dbReference type="InterPro" id="IPR006574">
    <property type="entry name" value="PRY"/>
</dbReference>
<organism evidence="8 9">
    <name type="scientific">Neogobius melanostomus</name>
    <name type="common">round goby</name>
    <dbReference type="NCBI Taxonomy" id="47308"/>
    <lineage>
        <taxon>Eukaryota</taxon>
        <taxon>Metazoa</taxon>
        <taxon>Chordata</taxon>
        <taxon>Craniata</taxon>
        <taxon>Vertebrata</taxon>
        <taxon>Euteleostomi</taxon>
        <taxon>Actinopterygii</taxon>
        <taxon>Neopterygii</taxon>
        <taxon>Teleostei</taxon>
        <taxon>Neoteleostei</taxon>
        <taxon>Acanthomorphata</taxon>
        <taxon>Gobiaria</taxon>
        <taxon>Gobiiformes</taxon>
        <taxon>Gobioidei</taxon>
        <taxon>Gobiidae</taxon>
        <taxon>Benthophilinae</taxon>
        <taxon>Neogobiini</taxon>
        <taxon>Neogobius</taxon>
    </lineage>
</organism>
<dbReference type="PROSITE" id="PS50119">
    <property type="entry name" value="ZF_BBOX"/>
    <property type="match status" value="1"/>
</dbReference>
<evidence type="ECO:0000259" key="7">
    <source>
        <dbReference type="PROSITE" id="PS50188"/>
    </source>
</evidence>
<dbReference type="SMART" id="SM00336">
    <property type="entry name" value="BBOX"/>
    <property type="match status" value="1"/>
</dbReference>
<reference evidence="8" key="2">
    <citation type="submission" date="2025-09" db="UniProtKB">
        <authorList>
            <consortium name="Ensembl"/>
        </authorList>
    </citation>
    <scope>IDENTIFICATION</scope>
</reference>
<dbReference type="Gene3D" id="2.60.120.920">
    <property type="match status" value="1"/>
</dbReference>
<proteinExistence type="predicted"/>
<dbReference type="InterPro" id="IPR003877">
    <property type="entry name" value="SPRY_dom"/>
</dbReference>
<dbReference type="InterPro" id="IPR058030">
    <property type="entry name" value="TRIM8/14/16/25/29/45/65_CC"/>
</dbReference>
<dbReference type="SUPFAM" id="SSF49899">
    <property type="entry name" value="Concanavalin A-like lectins/glucanases"/>
    <property type="match status" value="1"/>
</dbReference>
<dbReference type="SUPFAM" id="SSF57845">
    <property type="entry name" value="B-box zinc-binding domain"/>
    <property type="match status" value="1"/>
</dbReference>
<dbReference type="Pfam" id="PF25600">
    <property type="entry name" value="TRIM_CC"/>
    <property type="match status" value="1"/>
</dbReference>
<dbReference type="Pfam" id="PF13765">
    <property type="entry name" value="PRY"/>
    <property type="match status" value="1"/>
</dbReference>
<dbReference type="InterPro" id="IPR051051">
    <property type="entry name" value="E3_ubiq-ligase_TRIM/RNF"/>
</dbReference>
<dbReference type="Gene3D" id="3.30.160.60">
    <property type="entry name" value="Classic Zinc Finger"/>
    <property type="match status" value="1"/>
</dbReference>